<dbReference type="PANTHER" id="PTHR13939:SF0">
    <property type="entry name" value="NMN AMIDOHYDROLASE-LIKE PROTEIN YFAY"/>
    <property type="match status" value="1"/>
</dbReference>
<dbReference type="HAMAP" id="MF_00226_B">
    <property type="entry name" value="CinA_B"/>
    <property type="match status" value="1"/>
</dbReference>
<dbReference type="InterPro" id="IPR001453">
    <property type="entry name" value="MoaB/Mog_dom"/>
</dbReference>
<gene>
    <name evidence="3" type="ORF">HELGO_WM17564</name>
</gene>
<evidence type="ECO:0000256" key="1">
    <source>
        <dbReference type="HAMAP-Rule" id="MF_00226"/>
    </source>
</evidence>
<dbReference type="NCBIfam" id="TIGR00177">
    <property type="entry name" value="molyb_syn"/>
    <property type="match status" value="1"/>
</dbReference>
<feature type="domain" description="MoaB/Mog" evidence="2">
    <location>
        <begin position="4"/>
        <end position="171"/>
    </location>
</feature>
<dbReference type="InterPro" id="IPR008136">
    <property type="entry name" value="CinA_C"/>
</dbReference>
<dbReference type="SUPFAM" id="SSF142433">
    <property type="entry name" value="CinA-like"/>
    <property type="match status" value="1"/>
</dbReference>
<accession>A0A6S6TPJ7</accession>
<dbReference type="EMBL" id="CACVAQ010000266">
    <property type="protein sequence ID" value="CAA6818520.1"/>
    <property type="molecule type" value="Genomic_DNA"/>
</dbReference>
<dbReference type="SMART" id="SM00852">
    <property type="entry name" value="MoCF_biosynth"/>
    <property type="match status" value="1"/>
</dbReference>
<dbReference type="Pfam" id="PF02464">
    <property type="entry name" value="CinA"/>
    <property type="match status" value="1"/>
</dbReference>
<evidence type="ECO:0000313" key="3">
    <source>
        <dbReference type="EMBL" id="CAA6818520.1"/>
    </source>
</evidence>
<dbReference type="InterPro" id="IPR041424">
    <property type="entry name" value="CinA_KH"/>
</dbReference>
<dbReference type="Pfam" id="PF00994">
    <property type="entry name" value="MoCF_biosynth"/>
    <property type="match status" value="1"/>
</dbReference>
<dbReference type="CDD" id="cd00885">
    <property type="entry name" value="cinA"/>
    <property type="match status" value="1"/>
</dbReference>
<dbReference type="NCBIfam" id="TIGR00200">
    <property type="entry name" value="cinA_nterm"/>
    <property type="match status" value="1"/>
</dbReference>
<dbReference type="NCBIfam" id="NF001813">
    <property type="entry name" value="PRK00549.1"/>
    <property type="match status" value="1"/>
</dbReference>
<dbReference type="Gene3D" id="3.90.950.20">
    <property type="entry name" value="CinA-like"/>
    <property type="match status" value="1"/>
</dbReference>
<protein>
    <recommendedName>
        <fullName evidence="1">CinA-like protein</fullName>
    </recommendedName>
</protein>
<dbReference type="NCBIfam" id="TIGR00199">
    <property type="entry name" value="PncC_domain"/>
    <property type="match status" value="1"/>
</dbReference>
<dbReference type="Pfam" id="PF18146">
    <property type="entry name" value="CinA_KH"/>
    <property type="match status" value="1"/>
</dbReference>
<dbReference type="Gene3D" id="3.40.980.10">
    <property type="entry name" value="MoaB/Mog-like domain"/>
    <property type="match status" value="1"/>
</dbReference>
<organism evidence="3">
    <name type="scientific">uncultured Aureispira sp</name>
    <dbReference type="NCBI Taxonomy" id="1331704"/>
    <lineage>
        <taxon>Bacteria</taxon>
        <taxon>Pseudomonadati</taxon>
        <taxon>Bacteroidota</taxon>
        <taxon>Saprospiria</taxon>
        <taxon>Saprospirales</taxon>
        <taxon>Saprospiraceae</taxon>
        <taxon>Aureispira</taxon>
        <taxon>environmental samples</taxon>
    </lineage>
</organism>
<dbReference type="PIRSF" id="PIRSF006728">
    <property type="entry name" value="CinA"/>
    <property type="match status" value="1"/>
</dbReference>
<sequence>MKGTIINIGDEILIGQIVNTNASWMAEELNKSGIAVDRVETISDTREAIIESLALAIERSKLILITGGLGPTKDDITKQALADYFGMELKFHEPSFSNIQQLFAQYGRVPDDRYRTQAEMPEGAKVLINKAGTASGMWFEHEGKIIVSMPGVPREVKYLMEYEILPKLKMQFEFPTIMHYTLNITGKGETDLADLLEGFEEKLPSNIKLAYLPNTMTGIVRLRLSAYGEDAIVLETQLDHYVRKLPPILGSLIFGEQKDTLESVIGKMLLKRNYTLGTAESCTGGNIAHKITSVAGCSTYYESSIIAYSNTVKRNLLGVQEATLEEHGAVSEQTVIEMARGTQKLLNVNCAIAVSGIAGPTGGSTEKPIGTIWIAVTENEKIYTEKLQLGKDRIQNIERTTTIALNLLRRFLLDDLSEVSE</sequence>
<proteinExistence type="inferred from homology"/>
<dbReference type="InterPro" id="IPR050101">
    <property type="entry name" value="CinA"/>
</dbReference>
<dbReference type="PANTHER" id="PTHR13939">
    <property type="entry name" value="NICOTINAMIDE-NUCLEOTIDE AMIDOHYDROLASE PNCC"/>
    <property type="match status" value="1"/>
</dbReference>
<name>A0A6S6TPJ7_9BACT</name>
<comment type="similarity">
    <text evidence="1">Belongs to the CinA family.</text>
</comment>
<reference evidence="3" key="1">
    <citation type="submission" date="2020-01" db="EMBL/GenBank/DDBJ databases">
        <authorList>
            <person name="Meier V. D."/>
            <person name="Meier V D."/>
        </authorList>
    </citation>
    <scope>NUCLEOTIDE SEQUENCE</scope>
    <source>
        <strain evidence="3">HLG_WM_MAG_10</strain>
    </source>
</reference>
<dbReference type="InterPro" id="IPR008135">
    <property type="entry name" value="Competence-induced_CinA"/>
</dbReference>
<evidence type="ECO:0000259" key="2">
    <source>
        <dbReference type="SMART" id="SM00852"/>
    </source>
</evidence>
<dbReference type="InterPro" id="IPR036653">
    <property type="entry name" value="CinA-like_C"/>
</dbReference>
<dbReference type="SUPFAM" id="SSF53218">
    <property type="entry name" value="Molybdenum cofactor biosynthesis proteins"/>
    <property type="match status" value="1"/>
</dbReference>
<dbReference type="InterPro" id="IPR036425">
    <property type="entry name" value="MoaB/Mog-like_dom_sf"/>
</dbReference>
<dbReference type="AlphaFoldDB" id="A0A6S6TPJ7"/>